<keyword evidence="3" id="KW-1185">Reference proteome</keyword>
<name>D2C1U7_DICZ5</name>
<organism evidence="2 3">
    <name type="scientific">Dickeya zeae (strain Ech586)</name>
    <name type="common">Dickeya dadantii (strain Ech586)</name>
    <dbReference type="NCBI Taxonomy" id="590409"/>
    <lineage>
        <taxon>Bacteria</taxon>
        <taxon>Pseudomonadati</taxon>
        <taxon>Pseudomonadota</taxon>
        <taxon>Gammaproteobacteria</taxon>
        <taxon>Enterobacterales</taxon>
        <taxon>Pectobacteriaceae</taxon>
        <taxon>Dickeya</taxon>
        <taxon>Dickeya parazeae</taxon>
    </lineage>
</organism>
<dbReference type="HOGENOM" id="CLU_1123157_0_0_6"/>
<evidence type="ECO:0000313" key="3">
    <source>
        <dbReference type="Proteomes" id="UP000001446"/>
    </source>
</evidence>
<dbReference type="AlphaFoldDB" id="D2C1U7"/>
<dbReference type="RefSeq" id="WP_012885054.1">
    <property type="nucleotide sequence ID" value="NC_013592.1"/>
</dbReference>
<feature type="coiled-coil region" evidence="1">
    <location>
        <begin position="142"/>
        <end position="169"/>
    </location>
</feature>
<dbReference type="KEGG" id="ddc:Dd586_2390"/>
<gene>
    <name evidence="2" type="ordered locus">Dd586_2390</name>
</gene>
<keyword evidence="1" id="KW-0175">Coiled coil</keyword>
<sequence>MTDSVLNIPRHIRRLRIVSAELVALVMAGVSSEAESIIDAENNNYTFWREAKIYKESILQAIKLKEITPIKVLAPLPASFNGFINDETILEPHEININTYITNADFLASDIWPWAEKELSEDSFSEGGRQHHKQEPISPEIAEESKESIAALKNKITELEKDIQELKKFLPCHIGSFVGGADNDPLFQAIRIRNTEWVNYDPKNSDTRVNQQAIITDLRTNYGFVEITAKAIEKVACPIDRNPSKSA</sequence>
<protein>
    <submittedName>
        <fullName evidence="2">Uncharacterized protein</fullName>
    </submittedName>
</protein>
<evidence type="ECO:0000313" key="2">
    <source>
        <dbReference type="EMBL" id="ACZ77241.1"/>
    </source>
</evidence>
<accession>D2C1U7</accession>
<reference evidence="2" key="1">
    <citation type="submission" date="2009-12" db="EMBL/GenBank/DDBJ databases">
        <title>Complete sequence of Dickeya dadantii Ech586.</title>
        <authorList>
            <consortium name="US DOE Joint Genome Institute"/>
            <person name="Lucas S."/>
            <person name="Copeland A."/>
            <person name="Lapidus A."/>
            <person name="Glavina del Rio T."/>
            <person name="Tice H."/>
            <person name="Bruce D."/>
            <person name="Goodwin L."/>
            <person name="Pitluck S."/>
            <person name="Munk A.C."/>
            <person name="Brettin T."/>
            <person name="Detter J.C."/>
            <person name="Han C."/>
            <person name="Tapia R."/>
            <person name="Larimer F."/>
            <person name="Land M."/>
            <person name="Hauser L."/>
            <person name="Kyrpides N."/>
            <person name="Mikhailova N."/>
            <person name="Balakrishnan V."/>
            <person name="Glasner J."/>
            <person name="Perna N.T."/>
        </authorList>
    </citation>
    <scope>NUCLEOTIDE SEQUENCE [LARGE SCALE GENOMIC DNA]</scope>
    <source>
        <strain evidence="2">Ech586</strain>
    </source>
</reference>
<dbReference type="EMBL" id="CP001836">
    <property type="protein sequence ID" value="ACZ77241.1"/>
    <property type="molecule type" value="Genomic_DNA"/>
</dbReference>
<dbReference type="eggNOG" id="ENOG502ZY17">
    <property type="taxonomic scope" value="Bacteria"/>
</dbReference>
<dbReference type="STRING" id="590409.Dd586_2390"/>
<dbReference type="OrthoDB" id="6472862at2"/>
<evidence type="ECO:0000256" key="1">
    <source>
        <dbReference type="SAM" id="Coils"/>
    </source>
</evidence>
<dbReference type="Proteomes" id="UP000001446">
    <property type="component" value="Chromosome"/>
</dbReference>
<proteinExistence type="predicted"/>